<dbReference type="EMBL" id="GBRH01229782">
    <property type="protein sequence ID" value="JAD68113.1"/>
    <property type="molecule type" value="Transcribed_RNA"/>
</dbReference>
<sequence length="68" mass="7093">MNTAITGVQTSLTDVTRTVTGVMDQLTRLEKAKDVSPSAGASVALTADLNTPKDATGHSYMDARAVIK</sequence>
<reference evidence="1" key="1">
    <citation type="submission" date="2014-09" db="EMBL/GenBank/DDBJ databases">
        <authorList>
            <person name="Magalhaes I.L.F."/>
            <person name="Oliveira U."/>
            <person name="Santos F.R."/>
            <person name="Vidigal T.H.D.A."/>
            <person name="Brescovit A.D."/>
            <person name="Santos A.J."/>
        </authorList>
    </citation>
    <scope>NUCLEOTIDE SEQUENCE</scope>
    <source>
        <tissue evidence="1">Shoot tissue taken approximately 20 cm above the soil surface</tissue>
    </source>
</reference>
<name>A0A0A9C114_ARUDO</name>
<protein>
    <submittedName>
        <fullName evidence="1">Uncharacterized protein</fullName>
    </submittedName>
</protein>
<evidence type="ECO:0000313" key="1">
    <source>
        <dbReference type="EMBL" id="JAD68113.1"/>
    </source>
</evidence>
<dbReference type="AlphaFoldDB" id="A0A0A9C114"/>
<proteinExistence type="predicted"/>
<reference evidence="1" key="2">
    <citation type="journal article" date="2015" name="Data Brief">
        <title>Shoot transcriptome of the giant reed, Arundo donax.</title>
        <authorList>
            <person name="Barrero R.A."/>
            <person name="Guerrero F.D."/>
            <person name="Moolhuijzen P."/>
            <person name="Goolsby J.A."/>
            <person name="Tidwell J."/>
            <person name="Bellgard S.E."/>
            <person name="Bellgard M.I."/>
        </authorList>
    </citation>
    <scope>NUCLEOTIDE SEQUENCE</scope>
    <source>
        <tissue evidence="1">Shoot tissue taken approximately 20 cm above the soil surface</tissue>
    </source>
</reference>
<organism evidence="1">
    <name type="scientific">Arundo donax</name>
    <name type="common">Giant reed</name>
    <name type="synonym">Donax arundinaceus</name>
    <dbReference type="NCBI Taxonomy" id="35708"/>
    <lineage>
        <taxon>Eukaryota</taxon>
        <taxon>Viridiplantae</taxon>
        <taxon>Streptophyta</taxon>
        <taxon>Embryophyta</taxon>
        <taxon>Tracheophyta</taxon>
        <taxon>Spermatophyta</taxon>
        <taxon>Magnoliopsida</taxon>
        <taxon>Liliopsida</taxon>
        <taxon>Poales</taxon>
        <taxon>Poaceae</taxon>
        <taxon>PACMAD clade</taxon>
        <taxon>Arundinoideae</taxon>
        <taxon>Arundineae</taxon>
        <taxon>Arundo</taxon>
    </lineage>
</organism>
<accession>A0A0A9C114</accession>